<evidence type="ECO:0000256" key="1">
    <source>
        <dbReference type="ARBA" id="ARBA00006640"/>
    </source>
</evidence>
<gene>
    <name evidence="4" type="ORF">JAAARDRAFT_124269</name>
</gene>
<dbReference type="Proteomes" id="UP000027265">
    <property type="component" value="Unassembled WGS sequence"/>
</dbReference>
<dbReference type="EMBL" id="KL197713">
    <property type="protein sequence ID" value="KDQ60845.1"/>
    <property type="molecule type" value="Genomic_DNA"/>
</dbReference>
<evidence type="ECO:0000313" key="4">
    <source>
        <dbReference type="EMBL" id="KDQ60845.1"/>
    </source>
</evidence>
<evidence type="ECO:0008006" key="6">
    <source>
        <dbReference type="Google" id="ProtNLM"/>
    </source>
</evidence>
<dbReference type="Pfam" id="PF01165">
    <property type="entry name" value="Ribosomal_S21"/>
    <property type="match status" value="1"/>
</dbReference>
<evidence type="ECO:0000313" key="5">
    <source>
        <dbReference type="Proteomes" id="UP000027265"/>
    </source>
</evidence>
<organism evidence="4 5">
    <name type="scientific">Jaapia argillacea MUCL 33604</name>
    <dbReference type="NCBI Taxonomy" id="933084"/>
    <lineage>
        <taxon>Eukaryota</taxon>
        <taxon>Fungi</taxon>
        <taxon>Dikarya</taxon>
        <taxon>Basidiomycota</taxon>
        <taxon>Agaricomycotina</taxon>
        <taxon>Agaricomycetes</taxon>
        <taxon>Agaricomycetidae</taxon>
        <taxon>Jaapiales</taxon>
        <taxon>Jaapiaceae</taxon>
        <taxon>Jaapia</taxon>
    </lineage>
</organism>
<evidence type="ECO:0000256" key="2">
    <source>
        <dbReference type="ARBA" id="ARBA00022980"/>
    </source>
</evidence>
<dbReference type="GO" id="GO:1990904">
    <property type="term" value="C:ribonucleoprotein complex"/>
    <property type="evidence" value="ECO:0007669"/>
    <property type="project" value="UniProtKB-KW"/>
</dbReference>
<sequence>MGTGRSVKVVKGAVDEAYFKLIQIIKRNNVVGELRLAKRHEKRGVKRRRLESKRWRTQFANEVRKKVQLVNEIRKQGA</sequence>
<comment type="similarity">
    <text evidence="1">Belongs to the bacterial ribosomal protein bS21 family.</text>
</comment>
<keyword evidence="3" id="KW-0687">Ribonucleoprotein</keyword>
<dbReference type="HOGENOM" id="CLU_133900_1_0_1"/>
<evidence type="ECO:0000256" key="3">
    <source>
        <dbReference type="ARBA" id="ARBA00023274"/>
    </source>
</evidence>
<proteinExistence type="inferred from homology"/>
<keyword evidence="5" id="KW-1185">Reference proteome</keyword>
<keyword evidence="2" id="KW-0689">Ribosomal protein</keyword>
<accession>A0A067Q3X8</accession>
<protein>
    <recommendedName>
        <fullName evidence="6">Ribosomal protein S21</fullName>
    </recommendedName>
</protein>
<dbReference type="AlphaFoldDB" id="A0A067Q3X8"/>
<dbReference type="STRING" id="933084.A0A067Q3X8"/>
<dbReference type="InParanoid" id="A0A067Q3X8"/>
<dbReference type="InterPro" id="IPR001911">
    <property type="entry name" value="Ribosomal_bS21"/>
</dbReference>
<dbReference type="GO" id="GO:0003735">
    <property type="term" value="F:structural constituent of ribosome"/>
    <property type="evidence" value="ECO:0007669"/>
    <property type="project" value="InterPro"/>
</dbReference>
<reference evidence="5" key="1">
    <citation type="journal article" date="2014" name="Proc. Natl. Acad. Sci. U.S.A.">
        <title>Extensive sampling of basidiomycete genomes demonstrates inadequacy of the white-rot/brown-rot paradigm for wood decay fungi.</title>
        <authorList>
            <person name="Riley R."/>
            <person name="Salamov A.A."/>
            <person name="Brown D.W."/>
            <person name="Nagy L.G."/>
            <person name="Floudas D."/>
            <person name="Held B.W."/>
            <person name="Levasseur A."/>
            <person name="Lombard V."/>
            <person name="Morin E."/>
            <person name="Otillar R."/>
            <person name="Lindquist E.A."/>
            <person name="Sun H."/>
            <person name="LaButti K.M."/>
            <person name="Schmutz J."/>
            <person name="Jabbour D."/>
            <person name="Luo H."/>
            <person name="Baker S.E."/>
            <person name="Pisabarro A.G."/>
            <person name="Walton J.D."/>
            <person name="Blanchette R.A."/>
            <person name="Henrissat B."/>
            <person name="Martin F."/>
            <person name="Cullen D."/>
            <person name="Hibbett D.S."/>
            <person name="Grigoriev I.V."/>
        </authorList>
    </citation>
    <scope>NUCLEOTIDE SEQUENCE [LARGE SCALE GENOMIC DNA]</scope>
    <source>
        <strain evidence="5">MUCL 33604</strain>
    </source>
</reference>
<dbReference type="OrthoDB" id="2501249at2759"/>
<name>A0A067Q3X8_9AGAM</name>
<dbReference type="GO" id="GO:0005840">
    <property type="term" value="C:ribosome"/>
    <property type="evidence" value="ECO:0007669"/>
    <property type="project" value="UniProtKB-KW"/>
</dbReference>
<dbReference type="GO" id="GO:0006412">
    <property type="term" value="P:translation"/>
    <property type="evidence" value="ECO:0007669"/>
    <property type="project" value="InterPro"/>
</dbReference>